<evidence type="ECO:0000313" key="4">
    <source>
        <dbReference type="Proteomes" id="UP000483286"/>
    </source>
</evidence>
<sequence length="112" mass="11267">MNKRFSLTLMSTVLPGLLASCVDAPAQTYTQPAQQVIVPEDCELEQDGEVDCDGDSVKVKGRKTSKTAAAVAGAVATRAASRSAPVNTASSVSRGGLTSSARASSSSGGYGG</sequence>
<dbReference type="Proteomes" id="UP000483286">
    <property type="component" value="Unassembled WGS sequence"/>
</dbReference>
<evidence type="ECO:0008006" key="5">
    <source>
        <dbReference type="Google" id="ProtNLM"/>
    </source>
</evidence>
<dbReference type="EMBL" id="WQLB01000004">
    <property type="protein sequence ID" value="MVN86029.1"/>
    <property type="molecule type" value="Genomic_DNA"/>
</dbReference>
<feature type="chain" id="PRO_5028998143" description="Secreted protein" evidence="2">
    <location>
        <begin position="27"/>
        <end position="112"/>
    </location>
</feature>
<organism evidence="3 4">
    <name type="scientific">Deinococcus arboris</name>
    <dbReference type="NCBI Taxonomy" id="2682977"/>
    <lineage>
        <taxon>Bacteria</taxon>
        <taxon>Thermotogati</taxon>
        <taxon>Deinococcota</taxon>
        <taxon>Deinococci</taxon>
        <taxon>Deinococcales</taxon>
        <taxon>Deinococcaceae</taxon>
        <taxon>Deinococcus</taxon>
    </lineage>
</organism>
<dbReference type="PROSITE" id="PS51257">
    <property type="entry name" value="PROKAR_LIPOPROTEIN"/>
    <property type="match status" value="1"/>
</dbReference>
<keyword evidence="4" id="KW-1185">Reference proteome</keyword>
<name>A0A7C9HQB2_9DEIO</name>
<evidence type="ECO:0000256" key="1">
    <source>
        <dbReference type="SAM" id="MobiDB-lite"/>
    </source>
</evidence>
<dbReference type="RefSeq" id="WP_157458086.1">
    <property type="nucleotide sequence ID" value="NZ_WQLB01000004.1"/>
</dbReference>
<accession>A0A7C9HQB2</accession>
<reference evidence="3 4" key="1">
    <citation type="submission" date="2019-12" db="EMBL/GenBank/DDBJ databases">
        <title>Deinococcus sp. HMF7620 Genome sequencing and assembly.</title>
        <authorList>
            <person name="Kang H."/>
            <person name="Kim H."/>
            <person name="Joh K."/>
        </authorList>
    </citation>
    <scope>NUCLEOTIDE SEQUENCE [LARGE SCALE GENOMIC DNA]</scope>
    <source>
        <strain evidence="3 4">HMF7620</strain>
    </source>
</reference>
<protein>
    <recommendedName>
        <fullName evidence="5">Secreted protein</fullName>
    </recommendedName>
</protein>
<comment type="caution">
    <text evidence="3">The sequence shown here is derived from an EMBL/GenBank/DDBJ whole genome shotgun (WGS) entry which is preliminary data.</text>
</comment>
<evidence type="ECO:0000256" key="2">
    <source>
        <dbReference type="SAM" id="SignalP"/>
    </source>
</evidence>
<keyword evidence="2" id="KW-0732">Signal</keyword>
<feature type="region of interest" description="Disordered" evidence="1">
    <location>
        <begin position="77"/>
        <end position="112"/>
    </location>
</feature>
<proteinExistence type="predicted"/>
<evidence type="ECO:0000313" key="3">
    <source>
        <dbReference type="EMBL" id="MVN86029.1"/>
    </source>
</evidence>
<feature type="signal peptide" evidence="2">
    <location>
        <begin position="1"/>
        <end position="26"/>
    </location>
</feature>
<dbReference type="AlphaFoldDB" id="A0A7C9HQB2"/>
<feature type="compositionally biased region" description="Low complexity" evidence="1">
    <location>
        <begin position="93"/>
        <end position="112"/>
    </location>
</feature>
<gene>
    <name evidence="3" type="ORF">GO986_04550</name>
</gene>